<dbReference type="OrthoDB" id="8455790at2"/>
<keyword evidence="2" id="KW-1185">Reference proteome</keyword>
<evidence type="ECO:0000313" key="2">
    <source>
        <dbReference type="Proteomes" id="UP000239089"/>
    </source>
</evidence>
<evidence type="ECO:0000313" key="1">
    <source>
        <dbReference type="EMBL" id="PPQ28931.1"/>
    </source>
</evidence>
<dbReference type="RefSeq" id="WP_104508888.1">
    <property type="nucleotide sequence ID" value="NZ_JACIGC010000011.1"/>
</dbReference>
<name>A0A2S6N2S8_9HYPH</name>
<organism evidence="1 2">
    <name type="scientific">Rhodoblastus sphagnicola</name>
    <dbReference type="NCBI Taxonomy" id="333368"/>
    <lineage>
        <taxon>Bacteria</taxon>
        <taxon>Pseudomonadati</taxon>
        <taxon>Pseudomonadota</taxon>
        <taxon>Alphaproteobacteria</taxon>
        <taxon>Hyphomicrobiales</taxon>
        <taxon>Rhodoblastaceae</taxon>
        <taxon>Rhodoblastus</taxon>
    </lineage>
</organism>
<sequence>MIRISLAGALACALFASTASAMSYKLPTADQIQQDAKTAAAVAQIFACDISAAANIALVAEEAANSGGQVVRTGTTTKIVGVSTALCGAIGGASSTIAVSAVPASR</sequence>
<dbReference type="Proteomes" id="UP000239089">
    <property type="component" value="Unassembled WGS sequence"/>
</dbReference>
<reference evidence="1 2" key="1">
    <citation type="journal article" date="2018" name="Arch. Microbiol.">
        <title>New insights into the metabolic potential of the phototrophic purple bacterium Rhodopila globiformis DSM 161(T) from its draft genome sequence and evidence for a vanadium-dependent nitrogenase.</title>
        <authorList>
            <person name="Imhoff J.F."/>
            <person name="Rahn T."/>
            <person name="Kunzel S."/>
            <person name="Neulinger S.C."/>
        </authorList>
    </citation>
    <scope>NUCLEOTIDE SEQUENCE [LARGE SCALE GENOMIC DNA]</scope>
    <source>
        <strain evidence="1 2">DSM 16996</strain>
    </source>
</reference>
<dbReference type="EMBL" id="NHSJ01000100">
    <property type="protein sequence ID" value="PPQ28931.1"/>
    <property type="molecule type" value="Genomic_DNA"/>
</dbReference>
<proteinExistence type="predicted"/>
<accession>A0A2S6N2S8</accession>
<gene>
    <name evidence="1" type="ORF">CCR94_16200</name>
</gene>
<dbReference type="AlphaFoldDB" id="A0A2S6N2S8"/>
<protein>
    <submittedName>
        <fullName evidence="1">Uncharacterized protein</fullName>
    </submittedName>
</protein>
<comment type="caution">
    <text evidence="1">The sequence shown here is derived from an EMBL/GenBank/DDBJ whole genome shotgun (WGS) entry which is preliminary data.</text>
</comment>